<dbReference type="Pfam" id="PF03481">
    <property type="entry name" value="Sua5_C"/>
    <property type="match status" value="1"/>
</dbReference>
<dbReference type="Gene3D" id="3.90.870.10">
    <property type="entry name" value="DHBP synthase"/>
    <property type="match status" value="1"/>
</dbReference>
<keyword evidence="10 13" id="KW-0067">ATP-binding</keyword>
<evidence type="ECO:0000256" key="4">
    <source>
        <dbReference type="ARBA" id="ARBA00015492"/>
    </source>
</evidence>
<keyword evidence="9 13" id="KW-0547">Nucleotide-binding</keyword>
<protein>
    <recommendedName>
        <fullName evidence="4 13">Threonylcarbamoyl-AMP synthase</fullName>
        <shortName evidence="13">TC-AMP synthase</shortName>
        <ecNumber evidence="3 13">2.7.7.87</ecNumber>
    </recommendedName>
    <alternativeName>
        <fullName evidence="11 13">L-threonylcarbamoyladenylate synthase</fullName>
    </alternativeName>
</protein>
<comment type="function">
    <text evidence="13">Required for the formation of a threonylcarbamoyl group on adenosine at position 37 (t(6)A37) in tRNAs that read codons beginning with adenine.</text>
</comment>
<dbReference type="GO" id="GO:0000049">
    <property type="term" value="F:tRNA binding"/>
    <property type="evidence" value="ECO:0007669"/>
    <property type="project" value="TreeGrafter"/>
</dbReference>
<dbReference type="InterPro" id="IPR038385">
    <property type="entry name" value="Sua5/YwlC_C"/>
</dbReference>
<accession>A0A2S3R2J8</accession>
<comment type="similarity">
    <text evidence="2 13">Belongs to the SUA5 family.</text>
</comment>
<feature type="binding site" evidence="14">
    <location>
        <position position="123"/>
    </location>
    <ligand>
        <name>ATP</name>
        <dbReference type="ChEBI" id="CHEBI:30616"/>
    </ligand>
</feature>
<feature type="binding site" evidence="14">
    <location>
        <position position="64"/>
    </location>
    <ligand>
        <name>ATP</name>
        <dbReference type="ChEBI" id="CHEBI:30616"/>
    </ligand>
</feature>
<feature type="binding site" evidence="14">
    <location>
        <position position="41"/>
    </location>
    <ligand>
        <name>L-threonine</name>
        <dbReference type="ChEBI" id="CHEBI:57926"/>
    </ligand>
</feature>
<reference evidence="16 17" key="1">
    <citation type="journal article" date="2018" name="Front. Microbiol.">
        <title>Phylogeny of Vibrio vulnificus from the Analysis of the Core-Genome: Implications for Intra-Species Taxonomy.</title>
        <authorList>
            <person name="Roig F.J."/>
            <person name="Gonzalez-Candelas F."/>
            <person name="Sanjuan E."/>
            <person name="Fouz B."/>
            <person name="Feil E.J."/>
            <person name="Llorens C."/>
            <person name="Baker-Austin C."/>
            <person name="Oliver J.D."/>
            <person name="Danin-Poleg Y."/>
            <person name="Gibas C.J."/>
            <person name="Kashi Y."/>
            <person name="Gulig P.A."/>
            <person name="Morrison S.S."/>
            <person name="Amaro C."/>
        </authorList>
    </citation>
    <scope>NUCLEOTIDE SEQUENCE [LARGE SCALE GENOMIC DNA]</scope>
    <source>
        <strain evidence="16 17">CECT4608</strain>
    </source>
</reference>
<comment type="catalytic activity">
    <reaction evidence="12 13">
        <text>L-threonine + hydrogencarbonate + ATP = L-threonylcarbamoyladenylate + diphosphate + H2O</text>
        <dbReference type="Rhea" id="RHEA:36407"/>
        <dbReference type="ChEBI" id="CHEBI:15377"/>
        <dbReference type="ChEBI" id="CHEBI:17544"/>
        <dbReference type="ChEBI" id="CHEBI:30616"/>
        <dbReference type="ChEBI" id="CHEBI:33019"/>
        <dbReference type="ChEBI" id="CHEBI:57926"/>
        <dbReference type="ChEBI" id="CHEBI:73682"/>
        <dbReference type="EC" id="2.7.7.87"/>
    </reaction>
</comment>
<dbReference type="InterPro" id="IPR017945">
    <property type="entry name" value="DHBP_synth_RibB-like_a/b_dom"/>
</dbReference>
<evidence type="ECO:0000256" key="11">
    <source>
        <dbReference type="ARBA" id="ARBA00029774"/>
    </source>
</evidence>
<comment type="caution">
    <text evidence="16">The sequence shown here is derived from an EMBL/GenBank/DDBJ whole genome shotgun (WGS) entry which is preliminary data.</text>
</comment>
<evidence type="ECO:0000256" key="9">
    <source>
        <dbReference type="ARBA" id="ARBA00022741"/>
    </source>
</evidence>
<feature type="binding site" evidence="14">
    <location>
        <position position="236"/>
    </location>
    <ligand>
        <name>ATP</name>
        <dbReference type="ChEBI" id="CHEBI:30616"/>
    </ligand>
</feature>
<comment type="subcellular location">
    <subcellularLocation>
        <location evidence="1 13">Cytoplasm</location>
    </subcellularLocation>
</comment>
<dbReference type="Gene3D" id="3.40.50.11030">
    <property type="entry name" value="Threonylcarbamoyl-AMP synthase, C-terminal domain"/>
    <property type="match status" value="1"/>
</dbReference>
<feature type="domain" description="YrdC-like" evidence="15">
    <location>
        <begin position="19"/>
        <end position="205"/>
    </location>
</feature>
<feature type="binding site" evidence="14">
    <location>
        <position position="149"/>
    </location>
    <ligand>
        <name>ATP</name>
        <dbReference type="ChEBI" id="CHEBI:30616"/>
    </ligand>
</feature>
<keyword evidence="7 13" id="KW-0819">tRNA processing</keyword>
<dbReference type="InterPro" id="IPR005145">
    <property type="entry name" value="Sua5_C"/>
</dbReference>
<evidence type="ECO:0000256" key="6">
    <source>
        <dbReference type="ARBA" id="ARBA00022679"/>
    </source>
</evidence>
<feature type="binding site" evidence="14">
    <location>
        <position position="157"/>
    </location>
    <ligand>
        <name>ATP</name>
        <dbReference type="ChEBI" id="CHEBI:30616"/>
    </ligand>
</feature>
<feature type="binding site" evidence="14">
    <location>
        <position position="147"/>
    </location>
    <ligand>
        <name>L-threonine</name>
        <dbReference type="ChEBI" id="CHEBI:57926"/>
    </ligand>
</feature>
<dbReference type="EC" id="2.7.7.87" evidence="3 13"/>
<proteinExistence type="inferred from homology"/>
<gene>
    <name evidence="16" type="ORF">CRN52_11610</name>
</gene>
<dbReference type="Pfam" id="PF01300">
    <property type="entry name" value="Sua5_yciO_yrdC"/>
    <property type="match status" value="1"/>
</dbReference>
<dbReference type="InterPro" id="IPR050156">
    <property type="entry name" value="TC-AMP_synthase_SUA5"/>
</dbReference>
<evidence type="ECO:0000256" key="3">
    <source>
        <dbReference type="ARBA" id="ARBA00012584"/>
    </source>
</evidence>
<evidence type="ECO:0000259" key="15">
    <source>
        <dbReference type="PROSITE" id="PS51163"/>
    </source>
</evidence>
<organism evidence="16 17">
    <name type="scientific">Vibrio vulnificus</name>
    <dbReference type="NCBI Taxonomy" id="672"/>
    <lineage>
        <taxon>Bacteria</taxon>
        <taxon>Pseudomonadati</taxon>
        <taxon>Pseudomonadota</taxon>
        <taxon>Gammaproteobacteria</taxon>
        <taxon>Vibrionales</taxon>
        <taxon>Vibrionaceae</taxon>
        <taxon>Vibrio</taxon>
    </lineage>
</organism>
<dbReference type="Proteomes" id="UP000237466">
    <property type="component" value="Unassembled WGS sequence"/>
</dbReference>
<dbReference type="InterPro" id="IPR010923">
    <property type="entry name" value="T(6)A37_SUA5"/>
</dbReference>
<dbReference type="PIRSF" id="PIRSF004930">
    <property type="entry name" value="Tln_factor_SUA5"/>
    <property type="match status" value="1"/>
</dbReference>
<evidence type="ECO:0000256" key="14">
    <source>
        <dbReference type="PIRSR" id="PIRSR004930-1"/>
    </source>
</evidence>
<evidence type="ECO:0000256" key="10">
    <source>
        <dbReference type="ARBA" id="ARBA00022840"/>
    </source>
</evidence>
<evidence type="ECO:0000313" key="16">
    <source>
        <dbReference type="EMBL" id="POB47617.1"/>
    </source>
</evidence>
<dbReference type="GO" id="GO:0008033">
    <property type="term" value="P:tRNA processing"/>
    <property type="evidence" value="ECO:0007669"/>
    <property type="project" value="UniProtKB-KW"/>
</dbReference>
<dbReference type="GO" id="GO:0006450">
    <property type="term" value="P:regulation of translational fidelity"/>
    <property type="evidence" value="ECO:0007669"/>
    <property type="project" value="TreeGrafter"/>
</dbReference>
<sequence>MANSEEVTLNTLYLSALEQKDIDQAKEILASGELVAIPTETVYGLAADATNPDAVKKIFAAKGRPADHPLIVHIGRVEQLTDWAIDIPEEAYTLAQAYWPGPVTLLLKKAPHVTPVVTGGLETIGIRMPAHDVFATLLQSSGMAVAAPSANPYKKLSPTSAKHVMNSLGGKIAAVLDGGDCAHGLESTIVDLTEKPFRILRTGPVTAAQLSATLGEEMSSPVSHNVAVPGNVTSHYQPNTRVRLVQASDLALVGDKKIAYLHYTPFTAQENVEARQMPSSVGEYSHDLYRTLDEADKWGCEEIWVERPPVTESWFAVHDRLNRAQSKL</sequence>
<evidence type="ECO:0000256" key="5">
    <source>
        <dbReference type="ARBA" id="ARBA00022490"/>
    </source>
</evidence>
<dbReference type="RefSeq" id="WP_103200379.1">
    <property type="nucleotide sequence ID" value="NZ_JASMUA010000003.1"/>
</dbReference>
<dbReference type="GO" id="GO:0005737">
    <property type="term" value="C:cytoplasm"/>
    <property type="evidence" value="ECO:0007669"/>
    <property type="project" value="UniProtKB-SubCell"/>
</dbReference>
<feature type="binding site" evidence="14">
    <location>
        <position position="201"/>
    </location>
    <ligand>
        <name>ATP</name>
        <dbReference type="ChEBI" id="CHEBI:30616"/>
    </ligand>
</feature>
<dbReference type="GO" id="GO:0061710">
    <property type="term" value="F:L-threonylcarbamoyladenylate synthase"/>
    <property type="evidence" value="ECO:0007669"/>
    <property type="project" value="UniProtKB-EC"/>
</dbReference>
<feature type="binding site" evidence="14">
    <location>
        <position position="127"/>
    </location>
    <ligand>
        <name>L-threonine</name>
        <dbReference type="ChEBI" id="CHEBI:57926"/>
    </ligand>
</feature>
<feature type="binding site" evidence="14">
    <location>
        <position position="73"/>
    </location>
    <ligand>
        <name>L-threonine</name>
        <dbReference type="ChEBI" id="CHEBI:57926"/>
    </ligand>
</feature>
<dbReference type="NCBIfam" id="TIGR00057">
    <property type="entry name" value="L-threonylcarbamoyladenylate synthase"/>
    <property type="match status" value="1"/>
</dbReference>
<dbReference type="GO" id="GO:0003725">
    <property type="term" value="F:double-stranded RNA binding"/>
    <property type="evidence" value="ECO:0007669"/>
    <property type="project" value="UniProtKB-UniRule"/>
</dbReference>
<keyword evidence="8 13" id="KW-0548">Nucleotidyltransferase</keyword>
<dbReference type="AlphaFoldDB" id="A0A2S3R2J8"/>
<keyword evidence="5 13" id="KW-0963">Cytoplasm</keyword>
<dbReference type="FunFam" id="3.90.870.10:FF:000009">
    <property type="entry name" value="Threonylcarbamoyl-AMP synthase, putative"/>
    <property type="match status" value="1"/>
</dbReference>
<dbReference type="GO" id="GO:0005524">
    <property type="term" value="F:ATP binding"/>
    <property type="evidence" value="ECO:0007669"/>
    <property type="project" value="UniProtKB-UniRule"/>
</dbReference>
<evidence type="ECO:0000256" key="2">
    <source>
        <dbReference type="ARBA" id="ARBA00007663"/>
    </source>
</evidence>
<evidence type="ECO:0000256" key="7">
    <source>
        <dbReference type="ARBA" id="ARBA00022694"/>
    </source>
</evidence>
<evidence type="ECO:0000256" key="8">
    <source>
        <dbReference type="ARBA" id="ARBA00022695"/>
    </source>
</evidence>
<feature type="binding site" evidence="14">
    <location>
        <position position="187"/>
    </location>
    <ligand>
        <name>L-threonine</name>
        <dbReference type="ChEBI" id="CHEBI:57926"/>
    </ligand>
</feature>
<evidence type="ECO:0000256" key="1">
    <source>
        <dbReference type="ARBA" id="ARBA00004496"/>
    </source>
</evidence>
<dbReference type="PANTHER" id="PTHR17490">
    <property type="entry name" value="SUA5"/>
    <property type="match status" value="1"/>
</dbReference>
<dbReference type="EMBL" id="PDGH01000100">
    <property type="protein sequence ID" value="POB47617.1"/>
    <property type="molecule type" value="Genomic_DNA"/>
</dbReference>
<dbReference type="PANTHER" id="PTHR17490:SF16">
    <property type="entry name" value="THREONYLCARBAMOYL-AMP SYNTHASE"/>
    <property type="match status" value="1"/>
</dbReference>
<evidence type="ECO:0000256" key="13">
    <source>
        <dbReference type="PIRNR" id="PIRNR004930"/>
    </source>
</evidence>
<dbReference type="SUPFAM" id="SSF55821">
    <property type="entry name" value="YrdC/RibB"/>
    <property type="match status" value="1"/>
</dbReference>
<dbReference type="PROSITE" id="PS51163">
    <property type="entry name" value="YRDC"/>
    <property type="match status" value="1"/>
</dbReference>
<name>A0A2S3R2J8_VIBVL</name>
<dbReference type="InterPro" id="IPR006070">
    <property type="entry name" value="Sua5-like_dom"/>
</dbReference>
<keyword evidence="6 13" id="KW-0808">Transferase</keyword>
<evidence type="ECO:0000256" key="12">
    <source>
        <dbReference type="ARBA" id="ARBA00048366"/>
    </source>
</evidence>
<evidence type="ECO:0000313" key="17">
    <source>
        <dbReference type="Proteomes" id="UP000237466"/>
    </source>
</evidence>